<reference evidence="2 3" key="1">
    <citation type="submission" date="2024-08" db="EMBL/GenBank/DDBJ databases">
        <authorList>
            <person name="Lu H."/>
        </authorList>
    </citation>
    <scope>NUCLEOTIDE SEQUENCE [LARGE SCALE GENOMIC DNA]</scope>
    <source>
        <strain evidence="2 3">LKC17W</strain>
    </source>
</reference>
<evidence type="ECO:0000313" key="2">
    <source>
        <dbReference type="EMBL" id="MFG6439959.1"/>
    </source>
</evidence>
<organism evidence="2 3">
    <name type="scientific">Pelomonas margarita</name>
    <dbReference type="NCBI Taxonomy" id="3299031"/>
    <lineage>
        <taxon>Bacteria</taxon>
        <taxon>Pseudomonadati</taxon>
        <taxon>Pseudomonadota</taxon>
        <taxon>Betaproteobacteria</taxon>
        <taxon>Burkholderiales</taxon>
        <taxon>Sphaerotilaceae</taxon>
        <taxon>Roseateles</taxon>
    </lineage>
</organism>
<sequence>MQLISVNTARVESFTATTGESLTSAIRKRTRSGRVAVGPLGLEGDEQADPSVHGGLAKAVYAYPQEHLAFWATVRGQARVAGELQPGDMGENLTLQGLLENKAWIGDVLRFPDCELVVSEPRQPCFKFNAHMGFNQAAKLMAQSGYCGFYLAVRREGSIAAGEAFELLPGPREVGIAELFRAKMRKQAS</sequence>
<proteinExistence type="predicted"/>
<dbReference type="PANTHER" id="PTHR30212:SF2">
    <property type="entry name" value="PROTEIN YIIM"/>
    <property type="match status" value="1"/>
</dbReference>
<evidence type="ECO:0000313" key="3">
    <source>
        <dbReference type="Proteomes" id="UP001606301"/>
    </source>
</evidence>
<dbReference type="Pfam" id="PF03473">
    <property type="entry name" value="MOSC"/>
    <property type="match status" value="1"/>
</dbReference>
<dbReference type="InterPro" id="IPR005302">
    <property type="entry name" value="MoCF_Sase_C"/>
</dbReference>
<dbReference type="EMBL" id="JBIGHW010000002">
    <property type="protein sequence ID" value="MFG6439959.1"/>
    <property type="molecule type" value="Genomic_DNA"/>
</dbReference>
<name>A0ABW7FE09_9BURK</name>
<dbReference type="RefSeq" id="WP_394395741.1">
    <property type="nucleotide sequence ID" value="NZ_JBIGHW010000002.1"/>
</dbReference>
<dbReference type="SUPFAM" id="SSF50800">
    <property type="entry name" value="PK beta-barrel domain-like"/>
    <property type="match status" value="1"/>
</dbReference>
<dbReference type="PANTHER" id="PTHR30212">
    <property type="entry name" value="PROTEIN YIIM"/>
    <property type="match status" value="1"/>
</dbReference>
<dbReference type="InterPro" id="IPR011037">
    <property type="entry name" value="Pyrv_Knase-like_insert_dom_sf"/>
</dbReference>
<gene>
    <name evidence="2" type="ORF">ACG0Z3_04630</name>
</gene>
<evidence type="ECO:0000259" key="1">
    <source>
        <dbReference type="PROSITE" id="PS51340"/>
    </source>
</evidence>
<comment type="caution">
    <text evidence="2">The sequence shown here is derived from an EMBL/GenBank/DDBJ whole genome shotgun (WGS) entry which is preliminary data.</text>
</comment>
<accession>A0ABW7FE09</accession>
<dbReference type="PROSITE" id="PS51340">
    <property type="entry name" value="MOSC"/>
    <property type="match status" value="1"/>
</dbReference>
<dbReference type="Proteomes" id="UP001606301">
    <property type="component" value="Unassembled WGS sequence"/>
</dbReference>
<protein>
    <submittedName>
        <fullName evidence="2">MOSC domain-containing protein</fullName>
    </submittedName>
</protein>
<dbReference type="Gene3D" id="2.40.33.20">
    <property type="entry name" value="PK beta-barrel domain-like"/>
    <property type="match status" value="1"/>
</dbReference>
<dbReference type="InterPro" id="IPR052353">
    <property type="entry name" value="Benzoxazolinone_Detox_Enz"/>
</dbReference>
<feature type="domain" description="MOSC" evidence="1">
    <location>
        <begin position="29"/>
        <end position="168"/>
    </location>
</feature>
<keyword evidence="3" id="KW-1185">Reference proteome</keyword>